<evidence type="ECO:0000313" key="2">
    <source>
        <dbReference type="Proteomes" id="UP000037179"/>
    </source>
</evidence>
<reference evidence="2" key="1">
    <citation type="submission" date="2015-07" db="EMBL/GenBank/DDBJ databases">
        <title>Nocardia seriolae U-1 whole genome shotgun sequence.</title>
        <authorList>
            <person name="Imajoh M."/>
            <person name="Fukumoto Y."/>
            <person name="Sukeda M."/>
            <person name="Yamane J."/>
            <person name="Yamasaki K."/>
            <person name="Shimizu M."/>
            <person name="Ohnishi K."/>
            <person name="Oshima S."/>
        </authorList>
    </citation>
    <scope>NUCLEOTIDE SEQUENCE [LARGE SCALE GENOMIC DNA]</scope>
    <source>
        <strain evidence="2">U-1</strain>
    </source>
</reference>
<evidence type="ECO:0000313" key="1">
    <source>
        <dbReference type="EMBL" id="GAP28600.1"/>
    </source>
</evidence>
<dbReference type="AlphaFoldDB" id="A0ABC9YTA1"/>
<accession>A0ABC9YTA1</accession>
<dbReference type="EMBL" id="BBYQ01000039">
    <property type="protein sequence ID" value="GAP28600.1"/>
    <property type="molecule type" value="Genomic_DNA"/>
</dbReference>
<comment type="caution">
    <text evidence="1">The sequence shown here is derived from an EMBL/GenBank/DDBJ whole genome shotgun (WGS) entry which is preliminary data.</text>
</comment>
<sequence length="138" mass="15492">MTVEVAYLPEHRKNPIWPNSAEELVGIVDQFSTGERPSCTLMWIILTDDQDETSILFVGISPGASTGSLLFQGEEGQFFSKGLDDAEGIEEYFDFGECRRHPENSKIDISGVRAAVAEFYSISGKLPKCIEWQDYVEY</sequence>
<keyword evidence="2" id="KW-1185">Reference proteome</keyword>
<proteinExistence type="predicted"/>
<organism evidence="1 2">
    <name type="scientific">Nocardia seriolae</name>
    <dbReference type="NCBI Taxonomy" id="37332"/>
    <lineage>
        <taxon>Bacteria</taxon>
        <taxon>Bacillati</taxon>
        <taxon>Actinomycetota</taxon>
        <taxon>Actinomycetes</taxon>
        <taxon>Mycobacteriales</taxon>
        <taxon>Nocardiaceae</taxon>
        <taxon>Nocardia</taxon>
    </lineage>
</organism>
<dbReference type="Proteomes" id="UP000037179">
    <property type="component" value="Unassembled WGS sequence"/>
</dbReference>
<protein>
    <recommendedName>
        <fullName evidence="3">Immunity protein Imm1</fullName>
    </recommendedName>
</protein>
<dbReference type="InterPro" id="IPR025680">
    <property type="entry name" value="DddI"/>
</dbReference>
<reference evidence="1 2" key="2">
    <citation type="journal article" date="2016" name="Genome Announc.">
        <title>Draft Genome Sequence of Erythromycin- and Oxytetracycline-Sensitive Nocardia seriolae Strain U-1 (NBRC 110359).</title>
        <authorList>
            <person name="Imajoh M."/>
            <person name="Sukeda M."/>
            <person name="Shimizu M."/>
            <person name="Yamane J."/>
            <person name="Ohnishi K."/>
            <person name="Oshima S."/>
        </authorList>
    </citation>
    <scope>NUCLEOTIDE SEQUENCE [LARGE SCALE GENOMIC DNA]</scope>
    <source>
        <strain evidence="1 2">U-1</strain>
    </source>
</reference>
<dbReference type="Pfam" id="PF14430">
    <property type="entry name" value="Imm1"/>
    <property type="match status" value="1"/>
</dbReference>
<evidence type="ECO:0008006" key="3">
    <source>
        <dbReference type="Google" id="ProtNLM"/>
    </source>
</evidence>
<name>A0ABC9YTA1_9NOCA</name>
<gene>
    <name evidence="1" type="ORF">NSK11_contig00039-0001</name>
</gene>